<name>A0A8A1M861_AJECA</name>
<dbReference type="Proteomes" id="UP000663671">
    <property type="component" value="Chromosome 4"/>
</dbReference>
<dbReference type="OrthoDB" id="10625869at2759"/>
<dbReference type="VEuPathDB" id="FungiDB:I7I51_05185"/>
<sequence>MAGRIPHSNEKYVCKSPLSCLTIGPRGVTATEEVQNTLLADEAIWLPEQHQQILRFQTWWFVVKAHSTPWHVSRSELKFSSRVVLPSYSPHIGQESPLVSSHSRLFIRGMAITSPRTP</sequence>
<dbReference type="EMBL" id="CP069110">
    <property type="protein sequence ID" value="QSS60387.1"/>
    <property type="molecule type" value="Genomic_DNA"/>
</dbReference>
<gene>
    <name evidence="1" type="ORF">I7I51_05185</name>
</gene>
<organism evidence="1 2">
    <name type="scientific">Ajellomyces capsulatus</name>
    <name type="common">Darling's disease fungus</name>
    <name type="synonym">Histoplasma capsulatum</name>
    <dbReference type="NCBI Taxonomy" id="5037"/>
    <lineage>
        <taxon>Eukaryota</taxon>
        <taxon>Fungi</taxon>
        <taxon>Dikarya</taxon>
        <taxon>Ascomycota</taxon>
        <taxon>Pezizomycotina</taxon>
        <taxon>Eurotiomycetes</taxon>
        <taxon>Eurotiomycetidae</taxon>
        <taxon>Onygenales</taxon>
        <taxon>Ajellomycetaceae</taxon>
        <taxon>Histoplasma</taxon>
    </lineage>
</organism>
<accession>A0A8A1M861</accession>
<evidence type="ECO:0000313" key="1">
    <source>
        <dbReference type="EMBL" id="QSS60387.1"/>
    </source>
</evidence>
<reference evidence="1" key="1">
    <citation type="submission" date="2021-01" db="EMBL/GenBank/DDBJ databases">
        <title>Chromosome-level genome assembly of a human fungal pathogen reveals clustering of transcriptionally co-regulated genes.</title>
        <authorList>
            <person name="Voorhies M."/>
            <person name="Cohen S."/>
            <person name="Shea T.P."/>
            <person name="Petrus S."/>
            <person name="Munoz J.F."/>
            <person name="Poplawski S."/>
            <person name="Goldman W.E."/>
            <person name="Michael T."/>
            <person name="Cuomo C.A."/>
            <person name="Sil A."/>
            <person name="Beyhan S."/>
        </authorList>
    </citation>
    <scope>NUCLEOTIDE SEQUENCE</scope>
    <source>
        <strain evidence="1">WU24</strain>
    </source>
</reference>
<proteinExistence type="predicted"/>
<dbReference type="AlphaFoldDB" id="A0A8A1M861"/>
<protein>
    <submittedName>
        <fullName evidence="1">Uncharacterized protein</fullName>
    </submittedName>
</protein>
<evidence type="ECO:0000313" key="2">
    <source>
        <dbReference type="Proteomes" id="UP000663671"/>
    </source>
</evidence>